<dbReference type="PROSITE" id="PS00178">
    <property type="entry name" value="AA_TRNA_LIGASE_I"/>
    <property type="match status" value="1"/>
</dbReference>
<evidence type="ECO:0000313" key="10">
    <source>
        <dbReference type="EMBL" id="KAL3702157.1"/>
    </source>
</evidence>
<name>A0ABD3IHD8_9MARC</name>
<feature type="domain" description="Aminoacyl-tRNA synthetase class Ia" evidence="9">
    <location>
        <begin position="46"/>
        <end position="108"/>
    </location>
</feature>
<evidence type="ECO:0000313" key="11">
    <source>
        <dbReference type="Proteomes" id="UP001633002"/>
    </source>
</evidence>
<accession>A0ABD3IHD8</accession>
<dbReference type="InterPro" id="IPR014729">
    <property type="entry name" value="Rossmann-like_a/b/a_fold"/>
</dbReference>
<evidence type="ECO:0000256" key="7">
    <source>
        <dbReference type="ARBA" id="ARBA00023146"/>
    </source>
</evidence>
<dbReference type="Pfam" id="PF00133">
    <property type="entry name" value="tRNA-synt_1"/>
    <property type="match status" value="1"/>
</dbReference>
<comment type="caution">
    <text evidence="10">The sequence shown here is derived from an EMBL/GenBank/DDBJ whole genome shotgun (WGS) entry which is preliminary data.</text>
</comment>
<evidence type="ECO:0000256" key="4">
    <source>
        <dbReference type="ARBA" id="ARBA00022741"/>
    </source>
</evidence>
<evidence type="ECO:0000256" key="1">
    <source>
        <dbReference type="ARBA" id="ARBA00005594"/>
    </source>
</evidence>
<keyword evidence="7" id="KW-0030">Aminoacyl-tRNA synthetase</keyword>
<evidence type="ECO:0000256" key="5">
    <source>
        <dbReference type="ARBA" id="ARBA00022840"/>
    </source>
</evidence>
<dbReference type="Gene3D" id="3.40.50.620">
    <property type="entry name" value="HUPs"/>
    <property type="match status" value="1"/>
</dbReference>
<evidence type="ECO:0000256" key="3">
    <source>
        <dbReference type="ARBA" id="ARBA00022598"/>
    </source>
</evidence>
<keyword evidence="11" id="KW-1185">Reference proteome</keyword>
<dbReference type="GO" id="GO:0048608">
    <property type="term" value="P:reproductive structure development"/>
    <property type="evidence" value="ECO:0007669"/>
    <property type="project" value="UniProtKB-ARBA"/>
</dbReference>
<dbReference type="InterPro" id="IPR001412">
    <property type="entry name" value="aa-tRNA-synth_I_CS"/>
</dbReference>
<keyword evidence="3" id="KW-0436">Ligase</keyword>
<reference evidence="10 11" key="1">
    <citation type="submission" date="2024-09" db="EMBL/GenBank/DDBJ databases">
        <title>Chromosome-scale assembly of Riccia sorocarpa.</title>
        <authorList>
            <person name="Paukszto L."/>
        </authorList>
    </citation>
    <scope>NUCLEOTIDE SEQUENCE [LARGE SCALE GENOMIC DNA]</scope>
    <source>
        <strain evidence="10">LP-2024</strain>
        <tissue evidence="10">Aerial parts of the thallus</tissue>
    </source>
</reference>
<dbReference type="InterPro" id="IPR004493">
    <property type="entry name" value="Leu-tRNA-synth_Ia_arc/euk"/>
</dbReference>
<dbReference type="PANTHER" id="PTHR45794">
    <property type="entry name" value="LEUCYL-TRNA SYNTHETASE"/>
    <property type="match status" value="1"/>
</dbReference>
<sequence>MRLQHVSLIGGGHLKKFLTNRRFGSTMEGIKSHARRDRLLEIESKVQKRWEQKKVFEIDAPSSSAKEGEKFFGNFPYPYMNGLLHLGHAFSASKLEFAAAYHRLRGRNGRKCSACADKIAREIKLYGNPPKFPAVEPETPIPTAPVESGEAKAEPEKFKSKKVVSLNLEGRFMVST</sequence>
<evidence type="ECO:0000256" key="2">
    <source>
        <dbReference type="ARBA" id="ARBA00013164"/>
    </source>
</evidence>
<keyword evidence="6" id="KW-0648">Protein biosynthesis</keyword>
<evidence type="ECO:0000259" key="9">
    <source>
        <dbReference type="Pfam" id="PF00133"/>
    </source>
</evidence>
<evidence type="ECO:0000256" key="8">
    <source>
        <dbReference type="ARBA" id="ARBA00030520"/>
    </source>
</evidence>
<keyword evidence="4" id="KW-0547">Nucleotide-binding</keyword>
<gene>
    <name evidence="10" type="ORF">R1sor_020179</name>
</gene>
<dbReference type="PANTHER" id="PTHR45794:SF1">
    <property type="entry name" value="LEUCINE--TRNA LIGASE, CYTOPLASMIC"/>
    <property type="match status" value="1"/>
</dbReference>
<dbReference type="GO" id="GO:0004823">
    <property type="term" value="F:leucine-tRNA ligase activity"/>
    <property type="evidence" value="ECO:0007669"/>
    <property type="project" value="UniProtKB-EC"/>
</dbReference>
<evidence type="ECO:0000256" key="6">
    <source>
        <dbReference type="ARBA" id="ARBA00022917"/>
    </source>
</evidence>
<dbReference type="AlphaFoldDB" id="A0ABD3IHD8"/>
<keyword evidence="5" id="KW-0067">ATP-binding</keyword>
<proteinExistence type="inferred from homology"/>
<organism evidence="10 11">
    <name type="scientific">Riccia sorocarpa</name>
    <dbReference type="NCBI Taxonomy" id="122646"/>
    <lineage>
        <taxon>Eukaryota</taxon>
        <taxon>Viridiplantae</taxon>
        <taxon>Streptophyta</taxon>
        <taxon>Embryophyta</taxon>
        <taxon>Marchantiophyta</taxon>
        <taxon>Marchantiopsida</taxon>
        <taxon>Marchantiidae</taxon>
        <taxon>Marchantiales</taxon>
        <taxon>Ricciaceae</taxon>
        <taxon>Riccia</taxon>
    </lineage>
</organism>
<protein>
    <recommendedName>
        <fullName evidence="2">leucine--tRNA ligase</fullName>
        <ecNumber evidence="2">6.1.1.4</ecNumber>
    </recommendedName>
    <alternativeName>
        <fullName evidence="8">Leucyl-tRNA synthetase</fullName>
    </alternativeName>
</protein>
<dbReference type="Proteomes" id="UP001633002">
    <property type="component" value="Unassembled WGS sequence"/>
</dbReference>
<dbReference type="EMBL" id="JBJQOH010000001">
    <property type="protein sequence ID" value="KAL3702157.1"/>
    <property type="molecule type" value="Genomic_DNA"/>
</dbReference>
<dbReference type="EC" id="6.1.1.4" evidence="2"/>
<dbReference type="GO" id="GO:0009791">
    <property type="term" value="P:post-embryonic development"/>
    <property type="evidence" value="ECO:0007669"/>
    <property type="project" value="UniProtKB-ARBA"/>
</dbReference>
<dbReference type="GO" id="GO:0005524">
    <property type="term" value="F:ATP binding"/>
    <property type="evidence" value="ECO:0007669"/>
    <property type="project" value="UniProtKB-KW"/>
</dbReference>
<dbReference type="GO" id="GO:0006412">
    <property type="term" value="P:translation"/>
    <property type="evidence" value="ECO:0007669"/>
    <property type="project" value="UniProtKB-KW"/>
</dbReference>
<dbReference type="InterPro" id="IPR002300">
    <property type="entry name" value="aa-tRNA-synth_Ia"/>
</dbReference>
<comment type="similarity">
    <text evidence="1">Belongs to the class-I aminoacyl-tRNA synthetase family.</text>
</comment>
<dbReference type="SUPFAM" id="SSF52374">
    <property type="entry name" value="Nucleotidylyl transferase"/>
    <property type="match status" value="1"/>
</dbReference>